<proteinExistence type="predicted"/>
<protein>
    <submittedName>
        <fullName evidence="1">Uncharacterized protein</fullName>
    </submittedName>
</protein>
<sequence length="59" mass="6219">MAVIDTLGNNPGRFCCTSKIVIAMEYGSWPDELAADQIFIGRLCAAISGNNLSAKTVNG</sequence>
<dbReference type="AlphaFoldDB" id="A0A655P3H2"/>
<dbReference type="Proteomes" id="UP000044806">
    <property type="component" value="Unassembled WGS sequence"/>
</dbReference>
<name>A0A655P3H2_VIBCL</name>
<evidence type="ECO:0000313" key="1">
    <source>
        <dbReference type="EMBL" id="CRZ92270.1"/>
    </source>
</evidence>
<reference evidence="1 2" key="1">
    <citation type="submission" date="2015-07" db="EMBL/GenBank/DDBJ databases">
        <authorList>
            <consortium name="Pathogen Informatics"/>
        </authorList>
    </citation>
    <scope>NUCLEOTIDE SEQUENCE [LARGE SCALE GENOMIC DNA]</scope>
    <source>
        <strain evidence="1 2">A51</strain>
    </source>
</reference>
<evidence type="ECO:0000313" key="2">
    <source>
        <dbReference type="Proteomes" id="UP000044806"/>
    </source>
</evidence>
<gene>
    <name evidence="1" type="ORF">ERS013165_00516</name>
</gene>
<dbReference type="EMBL" id="CWOW01000002">
    <property type="protein sequence ID" value="CRZ92270.1"/>
    <property type="molecule type" value="Genomic_DNA"/>
</dbReference>
<organism evidence="1 2">
    <name type="scientific">Vibrio cholerae</name>
    <dbReference type="NCBI Taxonomy" id="666"/>
    <lineage>
        <taxon>Bacteria</taxon>
        <taxon>Pseudomonadati</taxon>
        <taxon>Pseudomonadota</taxon>
        <taxon>Gammaproteobacteria</taxon>
        <taxon>Vibrionales</taxon>
        <taxon>Vibrionaceae</taxon>
        <taxon>Vibrio</taxon>
    </lineage>
</organism>
<accession>A0A655P3H2</accession>